<name>A0A6C0GWQ9_9BACT</name>
<dbReference type="InterPro" id="IPR032710">
    <property type="entry name" value="NTF2-like_dom_sf"/>
</dbReference>
<sequence length="135" mass="15669">MSVIENKHLMQEIFSELSRGNDQPFIEAMAEDMQWIWMGSGQWSKVFDGKKVIVDQLWSAVRTTLVPPYKAIAHRFIADEDYVVVEASGQNTTPDGKTYNNKYCWVCRIWAGKIHELREYMDTDLVTKTFNQKTA</sequence>
<evidence type="ECO:0000313" key="3">
    <source>
        <dbReference type="Proteomes" id="UP000480178"/>
    </source>
</evidence>
<dbReference type="SUPFAM" id="SSF54427">
    <property type="entry name" value="NTF2-like"/>
    <property type="match status" value="1"/>
</dbReference>
<dbReference type="EMBL" id="CP048222">
    <property type="protein sequence ID" value="QHT71792.1"/>
    <property type="molecule type" value="Genomic_DNA"/>
</dbReference>
<accession>A0A6C0GWQ9</accession>
<organism evidence="2 3">
    <name type="scientific">Rhodocytophaga rosea</name>
    <dbReference type="NCBI Taxonomy" id="2704465"/>
    <lineage>
        <taxon>Bacteria</taxon>
        <taxon>Pseudomonadati</taxon>
        <taxon>Bacteroidota</taxon>
        <taxon>Cytophagia</taxon>
        <taxon>Cytophagales</taxon>
        <taxon>Rhodocytophagaceae</taxon>
        <taxon>Rhodocytophaga</taxon>
    </lineage>
</organism>
<dbReference type="AlphaFoldDB" id="A0A6C0GWQ9"/>
<evidence type="ECO:0000313" key="2">
    <source>
        <dbReference type="EMBL" id="QHT71792.1"/>
    </source>
</evidence>
<dbReference type="Proteomes" id="UP000480178">
    <property type="component" value="Chromosome"/>
</dbReference>
<dbReference type="PANTHER" id="PTHR41252">
    <property type="entry name" value="BLR2505 PROTEIN"/>
    <property type="match status" value="1"/>
</dbReference>
<gene>
    <name evidence="2" type="ORF">GXP67_36575</name>
</gene>
<evidence type="ECO:0000259" key="1">
    <source>
        <dbReference type="Pfam" id="PF12680"/>
    </source>
</evidence>
<dbReference type="RefSeq" id="WP_162447712.1">
    <property type="nucleotide sequence ID" value="NZ_CP048222.1"/>
</dbReference>
<protein>
    <submittedName>
        <fullName evidence="2">Nuclear transport factor 2 family protein</fullName>
    </submittedName>
</protein>
<proteinExistence type="predicted"/>
<dbReference type="InterPro" id="IPR037401">
    <property type="entry name" value="SnoaL-like"/>
</dbReference>
<keyword evidence="3" id="KW-1185">Reference proteome</keyword>
<dbReference type="PANTHER" id="PTHR41252:SF1">
    <property type="entry name" value="BLR2505 PROTEIN"/>
    <property type="match status" value="1"/>
</dbReference>
<feature type="domain" description="SnoaL-like" evidence="1">
    <location>
        <begin position="12"/>
        <end position="116"/>
    </location>
</feature>
<dbReference type="KEGG" id="rhoz:GXP67_36575"/>
<reference evidence="2 3" key="1">
    <citation type="submission" date="2020-01" db="EMBL/GenBank/DDBJ databases">
        <authorList>
            <person name="Kim M.K."/>
        </authorList>
    </citation>
    <scope>NUCLEOTIDE SEQUENCE [LARGE SCALE GENOMIC DNA]</scope>
    <source>
        <strain evidence="2 3">172606-1</strain>
    </source>
</reference>
<dbReference type="Pfam" id="PF12680">
    <property type="entry name" value="SnoaL_2"/>
    <property type="match status" value="1"/>
</dbReference>
<dbReference type="Gene3D" id="3.10.450.50">
    <property type="match status" value="1"/>
</dbReference>